<dbReference type="RefSeq" id="WP_189006205.1">
    <property type="nucleotide sequence ID" value="NZ_BMOD01000022.1"/>
</dbReference>
<evidence type="ECO:0000313" key="4">
    <source>
        <dbReference type="Proteomes" id="UP000632222"/>
    </source>
</evidence>
<dbReference type="Proteomes" id="UP000632222">
    <property type="component" value="Unassembled WGS sequence"/>
</dbReference>
<accession>A0ABQ2D9Z9</accession>
<keyword evidence="4" id="KW-1185">Reference proteome</keyword>
<sequence length="246" mass="26273">MNRKTLNKVLFSSGMLLGSVALAQSPLTLKASDGLTLHATHYPSKTAKAVLLMFHQAGSNKAEYAPIAPEFVKLGFAGLALDQRSGGSLFDADNQTVLQAGKSSTFMETLPDLEAALTWAKATYPEKPIWLLGSSYTSALVFLVAARHPEVQAILSFSPDEYLEGNNTVKDAAKKLGSTAVFITSAKSEAAAAKAIFNAVKSPQKTLFTPQKFGKHGASILRPEMGIFGGQETWEAVKAFVKGHLK</sequence>
<dbReference type="SUPFAM" id="SSF53474">
    <property type="entry name" value="alpha/beta-Hydrolases"/>
    <property type="match status" value="1"/>
</dbReference>
<dbReference type="InterPro" id="IPR029058">
    <property type="entry name" value="AB_hydrolase_fold"/>
</dbReference>
<feature type="signal peptide" evidence="1">
    <location>
        <begin position="1"/>
        <end position="23"/>
    </location>
</feature>
<protein>
    <recommendedName>
        <fullName evidence="2">Serine aminopeptidase S33 domain-containing protein</fullName>
    </recommendedName>
</protein>
<evidence type="ECO:0000313" key="3">
    <source>
        <dbReference type="EMBL" id="GGJ50941.1"/>
    </source>
</evidence>
<dbReference type="EMBL" id="BMOD01000022">
    <property type="protein sequence ID" value="GGJ50941.1"/>
    <property type="molecule type" value="Genomic_DNA"/>
</dbReference>
<proteinExistence type="predicted"/>
<reference evidence="4" key="1">
    <citation type="journal article" date="2019" name="Int. J. Syst. Evol. Microbiol.">
        <title>The Global Catalogue of Microorganisms (GCM) 10K type strain sequencing project: providing services to taxonomists for standard genome sequencing and annotation.</title>
        <authorList>
            <consortium name="The Broad Institute Genomics Platform"/>
            <consortium name="The Broad Institute Genome Sequencing Center for Infectious Disease"/>
            <person name="Wu L."/>
            <person name="Ma J."/>
        </authorList>
    </citation>
    <scope>NUCLEOTIDE SEQUENCE [LARGE SCALE GENOMIC DNA]</scope>
    <source>
        <strain evidence="4">JCM 14370</strain>
    </source>
</reference>
<dbReference type="Pfam" id="PF12146">
    <property type="entry name" value="Hydrolase_4"/>
    <property type="match status" value="1"/>
</dbReference>
<dbReference type="InterPro" id="IPR022742">
    <property type="entry name" value="Hydrolase_4"/>
</dbReference>
<name>A0ABQ2D9Z9_9DEIO</name>
<evidence type="ECO:0000256" key="1">
    <source>
        <dbReference type="SAM" id="SignalP"/>
    </source>
</evidence>
<gene>
    <name evidence="3" type="ORF">GCM10008938_41160</name>
</gene>
<organism evidence="3 4">
    <name type="scientific">Deinococcus roseus</name>
    <dbReference type="NCBI Taxonomy" id="392414"/>
    <lineage>
        <taxon>Bacteria</taxon>
        <taxon>Thermotogati</taxon>
        <taxon>Deinococcota</taxon>
        <taxon>Deinococci</taxon>
        <taxon>Deinococcales</taxon>
        <taxon>Deinococcaceae</taxon>
        <taxon>Deinococcus</taxon>
    </lineage>
</organism>
<evidence type="ECO:0000259" key="2">
    <source>
        <dbReference type="Pfam" id="PF12146"/>
    </source>
</evidence>
<dbReference type="Gene3D" id="3.40.50.1820">
    <property type="entry name" value="alpha/beta hydrolase"/>
    <property type="match status" value="1"/>
</dbReference>
<feature type="chain" id="PRO_5046572873" description="Serine aminopeptidase S33 domain-containing protein" evidence="1">
    <location>
        <begin position="24"/>
        <end position="246"/>
    </location>
</feature>
<feature type="domain" description="Serine aminopeptidase S33" evidence="2">
    <location>
        <begin position="47"/>
        <end position="160"/>
    </location>
</feature>
<keyword evidence="1" id="KW-0732">Signal</keyword>
<comment type="caution">
    <text evidence="3">The sequence shown here is derived from an EMBL/GenBank/DDBJ whole genome shotgun (WGS) entry which is preliminary data.</text>
</comment>